<evidence type="ECO:0000313" key="3">
    <source>
        <dbReference type="EMBL" id="GAA2125394.1"/>
    </source>
</evidence>
<organism evidence="3 4">
    <name type="scientific">Arthrobacter humicola</name>
    <dbReference type="NCBI Taxonomy" id="409291"/>
    <lineage>
        <taxon>Bacteria</taxon>
        <taxon>Bacillati</taxon>
        <taxon>Actinomycetota</taxon>
        <taxon>Actinomycetes</taxon>
        <taxon>Micrococcales</taxon>
        <taxon>Micrococcaceae</taxon>
        <taxon>Arthrobacter</taxon>
    </lineage>
</organism>
<name>A0ABN2YFW8_9MICC</name>
<dbReference type="Pfam" id="PF06445">
    <property type="entry name" value="GyrI-like"/>
    <property type="match status" value="1"/>
</dbReference>
<feature type="compositionally biased region" description="Low complexity" evidence="1">
    <location>
        <begin position="12"/>
        <end position="27"/>
    </location>
</feature>
<dbReference type="InterPro" id="IPR029442">
    <property type="entry name" value="GyrI-like"/>
</dbReference>
<dbReference type="SMART" id="SM00871">
    <property type="entry name" value="AraC_E_bind"/>
    <property type="match status" value="1"/>
</dbReference>
<feature type="region of interest" description="Disordered" evidence="1">
    <location>
        <begin position="1"/>
        <end position="38"/>
    </location>
</feature>
<proteinExistence type="predicted"/>
<dbReference type="Gene3D" id="3.20.80.10">
    <property type="entry name" value="Regulatory factor, effector binding domain"/>
    <property type="match status" value="1"/>
</dbReference>
<keyword evidence="4" id="KW-1185">Reference proteome</keyword>
<evidence type="ECO:0000259" key="2">
    <source>
        <dbReference type="SMART" id="SM00871"/>
    </source>
</evidence>
<dbReference type="Proteomes" id="UP001500102">
    <property type="component" value="Unassembled WGS sequence"/>
</dbReference>
<dbReference type="InterPro" id="IPR011256">
    <property type="entry name" value="Reg_factor_effector_dom_sf"/>
</dbReference>
<dbReference type="InterPro" id="IPR010499">
    <property type="entry name" value="AraC_E-bd"/>
</dbReference>
<sequence length="208" mass="22232">MYLRRGRDLRLRPALGAGPPRASPPRGAGRKALDHGMDTADSGRMTEMNLGPAPDIKTAQLKEQPTAVVRETVPMNALRDFFGRAFGAVTGAVQAQHVQLAGPPFALYRGMPTDVVDVEAGFPLAAPFTNAGGEATTVTAGTLPAGQAYEALHIGSYESLQHTYGAIMERMREDGVSPGEAMWEYYLSDPGAEPDPAKWQTLVVWPVA</sequence>
<gene>
    <name evidence="3" type="ORF">GCM10009825_01660</name>
</gene>
<dbReference type="SUPFAM" id="SSF55136">
    <property type="entry name" value="Probable bacterial effector-binding domain"/>
    <property type="match status" value="1"/>
</dbReference>
<protein>
    <recommendedName>
        <fullName evidence="2">AraC effector-binding domain-containing protein</fullName>
    </recommendedName>
</protein>
<feature type="compositionally biased region" description="Basic and acidic residues" evidence="1">
    <location>
        <begin position="1"/>
        <end position="11"/>
    </location>
</feature>
<comment type="caution">
    <text evidence="3">The sequence shown here is derived from an EMBL/GenBank/DDBJ whole genome shotgun (WGS) entry which is preliminary data.</text>
</comment>
<evidence type="ECO:0000256" key="1">
    <source>
        <dbReference type="SAM" id="MobiDB-lite"/>
    </source>
</evidence>
<reference evidence="3 4" key="1">
    <citation type="journal article" date="2019" name="Int. J. Syst. Evol. Microbiol.">
        <title>The Global Catalogue of Microorganisms (GCM) 10K type strain sequencing project: providing services to taxonomists for standard genome sequencing and annotation.</title>
        <authorList>
            <consortium name="The Broad Institute Genomics Platform"/>
            <consortium name="The Broad Institute Genome Sequencing Center for Infectious Disease"/>
            <person name="Wu L."/>
            <person name="Ma J."/>
        </authorList>
    </citation>
    <scope>NUCLEOTIDE SEQUENCE [LARGE SCALE GENOMIC DNA]</scope>
    <source>
        <strain evidence="3 4">JCM 15921</strain>
    </source>
</reference>
<dbReference type="EMBL" id="BAAAQB010000005">
    <property type="protein sequence ID" value="GAA2125394.1"/>
    <property type="molecule type" value="Genomic_DNA"/>
</dbReference>
<feature type="domain" description="AraC effector-binding" evidence="2">
    <location>
        <begin position="54"/>
        <end position="208"/>
    </location>
</feature>
<evidence type="ECO:0000313" key="4">
    <source>
        <dbReference type="Proteomes" id="UP001500102"/>
    </source>
</evidence>
<accession>A0ABN2YFW8</accession>